<dbReference type="Proteomes" id="UP000029221">
    <property type="component" value="Unassembled WGS sequence"/>
</dbReference>
<organism evidence="1 2">
    <name type="scientific">Nonlabens tegetincola</name>
    <dbReference type="NCBI Taxonomy" id="323273"/>
    <lineage>
        <taxon>Bacteria</taxon>
        <taxon>Pseudomonadati</taxon>
        <taxon>Bacteroidota</taxon>
        <taxon>Flavobacteriia</taxon>
        <taxon>Flavobacteriales</taxon>
        <taxon>Flavobacteriaceae</taxon>
        <taxon>Nonlabens</taxon>
    </lineage>
</organism>
<keyword evidence="2" id="KW-1185">Reference proteome</keyword>
<comment type="caution">
    <text evidence="1">The sequence shown here is derived from an EMBL/GenBank/DDBJ whole genome shotgun (WGS) entry which is preliminary data.</text>
</comment>
<sequence>MRVFISLLFVFTIATTTANDNPRQYLKFIDDLNEDVVVQTWEYMNAYTNGGSLIELKSNRKRLENYLLRALKKVQKRPTAHEDFKNQAKAYFEGNLAIVKKDLYVLLRNRELKKVEVDPYELQLNIRRAIVQLRVDYDNAVQNFAGEHNLQLEVNRSDVAIAMNTTMAAYDYYHHYNIQIKKLINLEQQYWTDLHNKSGNQLNSIENQLCQANLDLIEVPQLLNNDSSLVTAAQEYMSYIQTLCGQEFQEIKNFKLIESTGDRKKIAQATSTYNKAIKDANDKRRSQITQWQNKTTAFLQRHVKM</sequence>
<evidence type="ECO:0000313" key="1">
    <source>
        <dbReference type="EMBL" id="GAK97072.1"/>
    </source>
</evidence>
<evidence type="ECO:0000313" key="2">
    <source>
        <dbReference type="Proteomes" id="UP000029221"/>
    </source>
</evidence>
<dbReference type="EMBL" id="BBML01000004">
    <property type="protein sequence ID" value="GAK97072.1"/>
    <property type="molecule type" value="Genomic_DNA"/>
</dbReference>
<dbReference type="STRING" id="319236.BST91_04220"/>
<dbReference type="RefSeq" id="WP_042278636.1">
    <property type="nucleotide sequence ID" value="NZ_BBML01000004.1"/>
</dbReference>
<dbReference type="AlphaFoldDB" id="A0A090Q4F6"/>
<protein>
    <submittedName>
        <fullName evidence="1">Uncharacterized protein</fullName>
    </submittedName>
</protein>
<reference evidence="1" key="1">
    <citation type="journal article" date="2014" name="Genome Announc.">
        <title>Draft Genome Sequences of Marine Flavobacterium Nonlabens Strains NR17, NR24, NR27, NR32, NR33, and Ara13.</title>
        <authorList>
            <person name="Nakanishi M."/>
            <person name="Meirelles P."/>
            <person name="Suzuki R."/>
            <person name="Takatani N."/>
            <person name="Mino S."/>
            <person name="Suda W."/>
            <person name="Oshima K."/>
            <person name="Hattori M."/>
            <person name="Ohkuma M."/>
            <person name="Hosokawa M."/>
            <person name="Miyashita K."/>
            <person name="Thompson F.L."/>
            <person name="Niwa A."/>
            <person name="Sawabe T."/>
            <person name="Sawabe T."/>
        </authorList>
    </citation>
    <scope>NUCLEOTIDE SEQUENCE [LARGE SCALE GENOMIC DNA]</scope>
    <source>
        <strain evidence="1">JCM 19294</strain>
    </source>
</reference>
<gene>
    <name evidence="1" type="ORF">JCM19294_578</name>
</gene>
<proteinExistence type="predicted"/>
<accession>A0A090Q4F6</accession>
<name>A0A090Q4F6_9FLAO</name>
<dbReference type="eggNOG" id="ENOG5030ZH1">
    <property type="taxonomic scope" value="Bacteria"/>
</dbReference>